<gene>
    <name evidence="1" type="primary">ycf54</name>
</gene>
<dbReference type="EMBL" id="MH795130">
    <property type="protein sequence ID" value="AYO28456.1"/>
    <property type="molecule type" value="Genomic_DNA"/>
</dbReference>
<name>A0A3G2QZB2_9STRA</name>
<protein>
    <submittedName>
        <fullName evidence="1">Ycf54</fullName>
    </submittedName>
</protein>
<dbReference type="GeneID" id="38571786"/>
<evidence type="ECO:0000313" key="1">
    <source>
        <dbReference type="EMBL" id="AYO28456.1"/>
    </source>
</evidence>
<dbReference type="InterPro" id="IPR038409">
    <property type="entry name" value="Ycf54-like_sf"/>
</dbReference>
<proteinExistence type="predicted"/>
<keyword evidence="1" id="KW-0934">Plastid</keyword>
<dbReference type="Pfam" id="PF10674">
    <property type="entry name" value="Ycf54"/>
    <property type="match status" value="1"/>
</dbReference>
<organism evidence="1">
    <name type="scientific">Synura uvella</name>
    <dbReference type="NCBI Taxonomy" id="52557"/>
    <lineage>
        <taxon>Eukaryota</taxon>
        <taxon>Sar</taxon>
        <taxon>Stramenopiles</taxon>
        <taxon>Ochrophyta</taxon>
        <taxon>Synurophyceae</taxon>
        <taxon>Synurales</taxon>
        <taxon>Mallomonadaceae</taxon>
        <taxon>Synura</taxon>
    </lineage>
</organism>
<dbReference type="InterPro" id="IPR019616">
    <property type="entry name" value="Ycf54"/>
</dbReference>
<dbReference type="RefSeq" id="YP_009545302.1">
    <property type="nucleotide sequence ID" value="NC_040134.1"/>
</dbReference>
<dbReference type="Gene3D" id="3.30.70.1860">
    <property type="entry name" value="Uncharacterised protein family Ycf54"/>
    <property type="match status" value="1"/>
</dbReference>
<dbReference type="AlphaFoldDB" id="A0A3G2QZB2"/>
<sequence length="100" mass="12336">MNYYYIVFSQQDILKNIVIEELLRERTNYYINKKNQLDFWIVMNPSFLFSDNILKKIKKSNFYTQQKKNIEYNNSQYFATIITTNIEYLRWIKIDALNKK</sequence>
<accession>A0A3G2QZB2</accession>
<geneLocation type="plastid" evidence="1"/>
<reference evidence="1" key="1">
    <citation type="submission" date="2018-08" db="EMBL/GenBank/DDBJ databases">
        <title>Comparative Plastid Genomics of Synurophyceae: Evolutionary Evidence of Lateral Gene Transfer and Inverted Repeat Dynamics.</title>
        <authorList>
            <person name="Kim J.I."/>
            <person name="Shin H."/>
            <person name="Skaloud P."/>
            <person name="Jung J."/>
            <person name="Yoon H.S."/>
            <person name="Archibald J.M."/>
            <person name="Shin W."/>
        </authorList>
    </citation>
    <scope>NUCLEOTIDE SEQUENCE</scope>
    <source>
        <strain evidence="1">FBCC200023</strain>
    </source>
</reference>